<dbReference type="RefSeq" id="WP_091873555.1">
    <property type="nucleotide sequence ID" value="NZ_FOLD01000007.1"/>
</dbReference>
<sequence length="207" mass="23626">MEQAQLDQGKIVYFISHNKKQKPLARLLATALAANGQSVWYDEWNLKPGDSLIGGIENGLAEARVFVIFWSYDAAASNWVGTEMRAYLRRRVDDNTLRIIPIMVDDTPLPALLADYLGFKVRSKKAIAEVAARISESQSEASIVRLLNERLEELTIDTDARNDPLPYKRCPKCGENQFDRKTISHPDRDDEYYVIGCKKCNWSEWTQ</sequence>
<evidence type="ECO:0000313" key="3">
    <source>
        <dbReference type="Proteomes" id="UP000198639"/>
    </source>
</evidence>
<dbReference type="Proteomes" id="UP000198639">
    <property type="component" value="Unassembled WGS sequence"/>
</dbReference>
<dbReference type="OrthoDB" id="8781855at2"/>
<dbReference type="InterPro" id="IPR000157">
    <property type="entry name" value="TIR_dom"/>
</dbReference>
<evidence type="ECO:0000259" key="1">
    <source>
        <dbReference type="Pfam" id="PF13676"/>
    </source>
</evidence>
<dbReference type="STRING" id="1164594.SAMN05216204_10727"/>
<dbReference type="AlphaFoldDB" id="A0A1I1JUT8"/>
<dbReference type="SUPFAM" id="SSF52200">
    <property type="entry name" value="Toll/Interleukin receptor TIR domain"/>
    <property type="match status" value="1"/>
</dbReference>
<dbReference type="Pfam" id="PF13676">
    <property type="entry name" value="TIR_2"/>
    <property type="match status" value="1"/>
</dbReference>
<dbReference type="Gene3D" id="3.40.50.10140">
    <property type="entry name" value="Toll/interleukin-1 receptor homology (TIR) domain"/>
    <property type="match status" value="1"/>
</dbReference>
<proteinExistence type="predicted"/>
<reference evidence="3" key="1">
    <citation type="submission" date="2016-10" db="EMBL/GenBank/DDBJ databases">
        <authorList>
            <person name="Varghese N."/>
            <person name="Submissions S."/>
        </authorList>
    </citation>
    <scope>NUCLEOTIDE SEQUENCE [LARGE SCALE GENOMIC DNA]</scope>
    <source>
        <strain evidence="3">CGMCC 1.12041</strain>
    </source>
</reference>
<gene>
    <name evidence="2" type="ORF">SAMN05216204_10727</name>
</gene>
<name>A0A1I1JUT8_9BURK</name>
<accession>A0A1I1JUT8</accession>
<dbReference type="InterPro" id="IPR035897">
    <property type="entry name" value="Toll_tir_struct_dom_sf"/>
</dbReference>
<evidence type="ECO:0000313" key="2">
    <source>
        <dbReference type="EMBL" id="SFC51732.1"/>
    </source>
</evidence>
<dbReference type="GO" id="GO:0007165">
    <property type="term" value="P:signal transduction"/>
    <property type="evidence" value="ECO:0007669"/>
    <property type="project" value="InterPro"/>
</dbReference>
<keyword evidence="3" id="KW-1185">Reference proteome</keyword>
<organism evidence="2 3">
    <name type="scientific">Massilia yuzhufengensis</name>
    <dbReference type="NCBI Taxonomy" id="1164594"/>
    <lineage>
        <taxon>Bacteria</taxon>
        <taxon>Pseudomonadati</taxon>
        <taxon>Pseudomonadota</taxon>
        <taxon>Betaproteobacteria</taxon>
        <taxon>Burkholderiales</taxon>
        <taxon>Oxalobacteraceae</taxon>
        <taxon>Telluria group</taxon>
        <taxon>Massilia</taxon>
    </lineage>
</organism>
<dbReference type="EMBL" id="FOLD01000007">
    <property type="protein sequence ID" value="SFC51732.1"/>
    <property type="molecule type" value="Genomic_DNA"/>
</dbReference>
<feature type="domain" description="TIR" evidence="1">
    <location>
        <begin position="14"/>
        <end position="124"/>
    </location>
</feature>
<protein>
    <submittedName>
        <fullName evidence="2">Predicted nucleic-acid-binding protein, contains Zn-ribbon domain</fullName>
    </submittedName>
</protein>